<sequence>MSSSSTVFPRSAFPAPVPSPEIVDLETGLQHLIERGYQFVHPRDANGEVLAVVGVRVHDGVVDVVRLHAENEVLATRIPAGEDILEPTTVLWKATGSVQAVLEQVLSLPEDHVPGVDYDADSDAPVTGCWVPGSPGRAKWLQAS</sequence>
<evidence type="ECO:0000313" key="1">
    <source>
        <dbReference type="EMBL" id="GAA1984934.1"/>
    </source>
</evidence>
<protein>
    <submittedName>
        <fullName evidence="1">Uncharacterized protein</fullName>
    </submittedName>
</protein>
<keyword evidence="2" id="KW-1185">Reference proteome</keyword>
<gene>
    <name evidence="1" type="ORF">GCM10009754_73070</name>
</gene>
<comment type="caution">
    <text evidence="1">The sequence shown here is derived from an EMBL/GenBank/DDBJ whole genome shotgun (WGS) entry which is preliminary data.</text>
</comment>
<organism evidence="1 2">
    <name type="scientific">Amycolatopsis minnesotensis</name>
    <dbReference type="NCBI Taxonomy" id="337894"/>
    <lineage>
        <taxon>Bacteria</taxon>
        <taxon>Bacillati</taxon>
        <taxon>Actinomycetota</taxon>
        <taxon>Actinomycetes</taxon>
        <taxon>Pseudonocardiales</taxon>
        <taxon>Pseudonocardiaceae</taxon>
        <taxon>Amycolatopsis</taxon>
    </lineage>
</organism>
<dbReference type="Proteomes" id="UP001501116">
    <property type="component" value="Unassembled WGS sequence"/>
</dbReference>
<reference evidence="2" key="1">
    <citation type="journal article" date="2019" name="Int. J. Syst. Evol. Microbiol.">
        <title>The Global Catalogue of Microorganisms (GCM) 10K type strain sequencing project: providing services to taxonomists for standard genome sequencing and annotation.</title>
        <authorList>
            <consortium name="The Broad Institute Genomics Platform"/>
            <consortium name="The Broad Institute Genome Sequencing Center for Infectious Disease"/>
            <person name="Wu L."/>
            <person name="Ma J."/>
        </authorList>
    </citation>
    <scope>NUCLEOTIDE SEQUENCE [LARGE SCALE GENOMIC DNA]</scope>
    <source>
        <strain evidence="2">JCM 14545</strain>
    </source>
</reference>
<proteinExistence type="predicted"/>
<accession>A0ABP5DR50</accession>
<name>A0ABP5DR50_9PSEU</name>
<dbReference type="EMBL" id="BAAANN010000041">
    <property type="protein sequence ID" value="GAA1984934.1"/>
    <property type="molecule type" value="Genomic_DNA"/>
</dbReference>
<dbReference type="RefSeq" id="WP_344429529.1">
    <property type="nucleotide sequence ID" value="NZ_BAAANN010000041.1"/>
</dbReference>
<evidence type="ECO:0000313" key="2">
    <source>
        <dbReference type="Proteomes" id="UP001501116"/>
    </source>
</evidence>